<name>A0A7R8ZSJ4_9CRUS</name>
<organism evidence="2">
    <name type="scientific">Cyprideis torosa</name>
    <dbReference type="NCBI Taxonomy" id="163714"/>
    <lineage>
        <taxon>Eukaryota</taxon>
        <taxon>Metazoa</taxon>
        <taxon>Ecdysozoa</taxon>
        <taxon>Arthropoda</taxon>
        <taxon>Crustacea</taxon>
        <taxon>Oligostraca</taxon>
        <taxon>Ostracoda</taxon>
        <taxon>Podocopa</taxon>
        <taxon>Podocopida</taxon>
        <taxon>Cytherocopina</taxon>
        <taxon>Cytheroidea</taxon>
        <taxon>Cytherideidae</taxon>
        <taxon>Cyprideis</taxon>
    </lineage>
</organism>
<reference evidence="2" key="1">
    <citation type="submission" date="2020-11" db="EMBL/GenBank/DDBJ databases">
        <authorList>
            <person name="Tran Van P."/>
        </authorList>
    </citation>
    <scope>NUCLEOTIDE SEQUENCE</scope>
</reference>
<proteinExistence type="predicted"/>
<gene>
    <name evidence="2" type="ORF">CTOB1V02_LOCUS12731</name>
</gene>
<dbReference type="EMBL" id="OB670439">
    <property type="protein sequence ID" value="CAD7234915.1"/>
    <property type="molecule type" value="Genomic_DNA"/>
</dbReference>
<evidence type="ECO:0000313" key="2">
    <source>
        <dbReference type="EMBL" id="CAD7234915.1"/>
    </source>
</evidence>
<accession>A0A7R8ZSJ4</accession>
<feature type="compositionally biased region" description="Basic and acidic residues" evidence="1">
    <location>
        <begin position="16"/>
        <end position="30"/>
    </location>
</feature>
<feature type="region of interest" description="Disordered" evidence="1">
    <location>
        <begin position="1"/>
        <end position="56"/>
    </location>
</feature>
<sequence length="98" mass="10987">MADVSRANSKLPAKLPTKDKLKQNEDDHLIGKKPANGQQAEKSLQPPRLLITSKERKLMRNSVVRSVPRLQEKENLNVKRCVGSDEQMSSSAHLAEDQ</sequence>
<protein>
    <submittedName>
        <fullName evidence="2">Uncharacterized protein</fullName>
    </submittedName>
</protein>
<dbReference type="AlphaFoldDB" id="A0A7R8ZSJ4"/>
<evidence type="ECO:0000256" key="1">
    <source>
        <dbReference type="SAM" id="MobiDB-lite"/>
    </source>
</evidence>